<dbReference type="AlphaFoldDB" id="A0A429XA60"/>
<dbReference type="Proteomes" id="UP000680670">
    <property type="component" value="Unassembled WGS sequence"/>
</dbReference>
<evidence type="ECO:0000259" key="1">
    <source>
        <dbReference type="Pfam" id="PF16244"/>
    </source>
</evidence>
<reference evidence="2 5" key="2">
    <citation type="submission" date="2021-03" db="EMBL/GenBank/DDBJ databases">
        <title>Antimicrobial resistance genes in bacteria isolated from Japanese honey, and their potential for conferring macrolide and lincosamide resistance in the American foulbrood pathogen Paenibacillus larvae.</title>
        <authorList>
            <person name="Okamoto M."/>
            <person name="Kumagai M."/>
            <person name="Kanamori H."/>
            <person name="Takamatsu D."/>
        </authorList>
    </citation>
    <scope>NUCLEOTIDE SEQUENCE [LARGE SCALE GENOMIC DNA]</scope>
    <source>
        <strain evidence="2 5">J6TS1</strain>
    </source>
</reference>
<feature type="domain" description="YcdB/YcdC repeated" evidence="1">
    <location>
        <begin position="30"/>
        <end position="135"/>
    </location>
</feature>
<proteinExistence type="predicted"/>
<protein>
    <recommendedName>
        <fullName evidence="1">YcdB/YcdC repeated domain-containing protein</fullName>
    </recommendedName>
</protein>
<dbReference type="Pfam" id="PF16244">
    <property type="entry name" value="DUF4901"/>
    <property type="match status" value="2"/>
</dbReference>
<gene>
    <name evidence="3" type="ORF">D5F11_007635</name>
    <name evidence="2" type="ORF">J6TS1_38080</name>
</gene>
<evidence type="ECO:0000313" key="5">
    <source>
        <dbReference type="Proteomes" id="UP000680670"/>
    </source>
</evidence>
<organism evidence="3 4">
    <name type="scientific">Siminovitchia terrae</name>
    <name type="common">Bacillus terrae</name>
    <dbReference type="NCBI Taxonomy" id="1914933"/>
    <lineage>
        <taxon>Bacteria</taxon>
        <taxon>Bacillati</taxon>
        <taxon>Bacillota</taxon>
        <taxon>Bacilli</taxon>
        <taxon>Bacillales</taxon>
        <taxon>Bacillaceae</taxon>
        <taxon>Siminovitchia</taxon>
    </lineage>
</organism>
<evidence type="ECO:0000313" key="3">
    <source>
        <dbReference type="EMBL" id="RST60308.1"/>
    </source>
</evidence>
<accession>A0A429XA60</accession>
<dbReference type="Proteomes" id="UP000287296">
    <property type="component" value="Unassembled WGS sequence"/>
</dbReference>
<keyword evidence="5" id="KW-1185">Reference proteome</keyword>
<dbReference type="InterPro" id="IPR032599">
    <property type="entry name" value="YcdB/YcdC_rep_domain"/>
</dbReference>
<feature type="domain" description="YcdB/YcdC repeated" evidence="1">
    <location>
        <begin position="284"/>
        <end position="389"/>
    </location>
</feature>
<dbReference type="EMBL" id="QYTW02000005">
    <property type="protein sequence ID" value="RST60308.1"/>
    <property type="molecule type" value="Genomic_DNA"/>
</dbReference>
<dbReference type="RefSeq" id="WP_120119313.1">
    <property type="nucleotide sequence ID" value="NZ_BORJ01000011.1"/>
</dbReference>
<comment type="caution">
    <text evidence="3">The sequence shown here is derived from an EMBL/GenBank/DDBJ whole genome shotgun (WGS) entry which is preliminary data.</text>
</comment>
<evidence type="ECO:0000313" key="4">
    <source>
        <dbReference type="Proteomes" id="UP000287296"/>
    </source>
</evidence>
<name>A0A429XA60_SIMTE</name>
<dbReference type="OrthoDB" id="2445738at2"/>
<sequence length="479" mass="55008">MDHLLMKLRAFVQRRKMEKLAAVPIEYEDDTYRLLFAESGEEAGEIVLDVNGRLKKFVEFDEKRLFVVKSKEELCRIVERFLEEIFPDSIQKLHLSSIVDVDDFYIFDYVQKDDKLGLSLPNSGVSFSISINGIILDMTNELGNVKAVYPEELLTEQDAMELYLKALKPQLKIMQYDQEMYIRGNNEFKLVYDFLNTAALDVKMDGALTNLEDLGMETYEYGSLPQLPIAETSIYRTVGAETMQKILTADSDQGKVEVWSHLPAGHLFSEYEDTDLLDLDIGIEHVIKMAFDCEDGKLNRMITVIDENRDRNRVSEAVAYEAALRILFNQFPEAHRVFKLRIEEAGLIEYEDEEITPFAFQFNFVRFENGIQVEGCEVSITICAATGELCEWCVWGEVNQDYKTLTGAETASVEEAMKLYESAFFMKLNWAKEEGEGDDPYYELVYLPEFQDSGGTIHCIDAETLEPWIVDSSSLEEFE</sequence>
<dbReference type="EMBL" id="BORJ01000011">
    <property type="protein sequence ID" value="GIN97938.1"/>
    <property type="molecule type" value="Genomic_DNA"/>
</dbReference>
<evidence type="ECO:0000313" key="2">
    <source>
        <dbReference type="EMBL" id="GIN97938.1"/>
    </source>
</evidence>
<reference evidence="3 4" key="1">
    <citation type="submission" date="2018-12" db="EMBL/GenBank/DDBJ databases">
        <authorList>
            <person name="Sun L."/>
            <person name="Chen Z."/>
        </authorList>
    </citation>
    <scope>NUCLEOTIDE SEQUENCE [LARGE SCALE GENOMIC DNA]</scope>
    <source>
        <strain evidence="3 4">LMG 29736</strain>
    </source>
</reference>